<evidence type="ECO:0000313" key="2">
    <source>
        <dbReference type="Proteomes" id="UP000465601"/>
    </source>
</evidence>
<reference evidence="1 2" key="1">
    <citation type="submission" date="2019-10" db="EMBL/GenBank/DDBJ databases">
        <title>Alkaliphilus serpentinus sp. nov. and Alkaliphilus pronyensis sp. nov., two novel anaerobic alkaliphilic species isolated from the serpentinized-hosted hydrothermal field of the Prony Bay (New Caledonia).</title>
        <authorList>
            <person name="Postec A."/>
        </authorList>
    </citation>
    <scope>NUCLEOTIDE SEQUENCE [LARGE SCALE GENOMIC DNA]</scope>
    <source>
        <strain evidence="1 2">LacT</strain>
    </source>
</reference>
<dbReference type="EMBL" id="WBZB01000047">
    <property type="protein sequence ID" value="KAB3527077.1"/>
    <property type="molecule type" value="Genomic_DNA"/>
</dbReference>
<keyword evidence="2" id="KW-1185">Reference proteome</keyword>
<accession>A0A833M775</accession>
<sequence>MKTKKVILFIVEGVTDKTSLGGIIDKLVSSNLVRFYITGGDITSDRFSNSSNAIAKVNDHVKAFLARELGIKKSDIIRIVHLIDMDGAYIESNQIQVEEVEEFAYSESAIIANGVERVLERNSRKQQVINRLSLCPKISGIPYSMYYFSCNLEHVLHNEINLADELKMEYAERFSDSYYKTETTFIDFIRDEQFAVKGDYKETWEFIKLNGNSLKRYSNFHLFFEKKID</sequence>
<organism evidence="1 2">
    <name type="scientific">Alkaliphilus serpentinus</name>
    <dbReference type="NCBI Taxonomy" id="1482731"/>
    <lineage>
        <taxon>Bacteria</taxon>
        <taxon>Bacillati</taxon>
        <taxon>Bacillota</taxon>
        <taxon>Clostridia</taxon>
        <taxon>Peptostreptococcales</taxon>
        <taxon>Natronincolaceae</taxon>
        <taxon>Alkaliphilus</taxon>
    </lineage>
</organism>
<dbReference type="OrthoDB" id="2110614at2"/>
<proteinExistence type="predicted"/>
<dbReference type="Proteomes" id="UP000465601">
    <property type="component" value="Unassembled WGS sequence"/>
</dbReference>
<dbReference type="RefSeq" id="WP_151866773.1">
    <property type="nucleotide sequence ID" value="NZ_WBZB01000047.1"/>
</dbReference>
<dbReference type="AlphaFoldDB" id="A0A833M775"/>
<evidence type="ECO:0000313" key="1">
    <source>
        <dbReference type="EMBL" id="KAB3527077.1"/>
    </source>
</evidence>
<gene>
    <name evidence="1" type="ORF">F8153_12930</name>
</gene>
<evidence type="ECO:0008006" key="3">
    <source>
        <dbReference type="Google" id="ProtNLM"/>
    </source>
</evidence>
<name>A0A833M775_9FIRM</name>
<comment type="caution">
    <text evidence="1">The sequence shown here is derived from an EMBL/GenBank/DDBJ whole genome shotgun (WGS) entry which is preliminary data.</text>
</comment>
<protein>
    <recommendedName>
        <fullName evidence="3">DUF4276 family protein</fullName>
    </recommendedName>
</protein>